<dbReference type="GO" id="GO:0006415">
    <property type="term" value="P:translational termination"/>
    <property type="evidence" value="ECO:0007669"/>
    <property type="project" value="TreeGrafter"/>
</dbReference>
<evidence type="ECO:0000256" key="2">
    <source>
        <dbReference type="PIRSR" id="PIRSR006156-1"/>
    </source>
</evidence>
<sequence length="93" mass="10833">MIYQLKKTSQFKASVKLAKKRGLNINLLEGIIEKLRTDTPLGVKHKNHQLSGQFKDIWECHIQPDWLLLYLKEENNLVMTLVDTGTHSDIFKK</sequence>
<protein>
    <submittedName>
        <fullName evidence="3">RelE/StbE family addiction module toxin</fullName>
    </submittedName>
</protein>
<keyword evidence="1" id="KW-1277">Toxin-antitoxin system</keyword>
<dbReference type="AlphaFoldDB" id="M2BB64"/>
<feature type="active site" description="Proton donor" evidence="2">
    <location>
        <position position="87"/>
    </location>
</feature>
<dbReference type="InterPro" id="IPR007712">
    <property type="entry name" value="RelE/ParE_toxin"/>
</dbReference>
<dbReference type="Proteomes" id="UP000011708">
    <property type="component" value="Chromosome"/>
</dbReference>
<dbReference type="GO" id="GO:0006402">
    <property type="term" value="P:mRNA catabolic process"/>
    <property type="evidence" value="ECO:0007669"/>
    <property type="project" value="TreeGrafter"/>
</dbReference>
<dbReference type="PIRSF" id="PIRSF006156">
    <property type="entry name" value="YafQ"/>
    <property type="match status" value="1"/>
</dbReference>
<evidence type="ECO:0000256" key="1">
    <source>
        <dbReference type="ARBA" id="ARBA00022649"/>
    </source>
</evidence>
<dbReference type="PATRIC" id="fig|999431.4.peg.506"/>
<proteinExistence type="predicted"/>
<gene>
    <name evidence="3" type="ORF">HMPREF9725_00488</name>
</gene>
<dbReference type="PANTHER" id="PTHR40588">
    <property type="entry name" value="MRNA INTERFERASE TOXIN YAFQ"/>
    <property type="match status" value="1"/>
</dbReference>
<dbReference type="HOGENOM" id="CLU_161929_4_1_12"/>
<comment type="caution">
    <text evidence="3">The sequence shown here is derived from an EMBL/GenBank/DDBJ whole genome shotgun (WGS) entry which is preliminary data.</text>
</comment>
<dbReference type="InterPro" id="IPR035093">
    <property type="entry name" value="RelE/ParE_toxin_dom_sf"/>
</dbReference>
<dbReference type="Gene3D" id="3.30.2310.20">
    <property type="entry name" value="RelE-like"/>
    <property type="match status" value="1"/>
</dbReference>
<dbReference type="PANTHER" id="PTHR40588:SF1">
    <property type="entry name" value="MRNA INTERFERASE TOXIN YAFQ"/>
    <property type="match status" value="1"/>
</dbReference>
<evidence type="ECO:0000313" key="3">
    <source>
        <dbReference type="EMBL" id="EMB32956.1"/>
    </source>
</evidence>
<dbReference type="Pfam" id="PF15738">
    <property type="entry name" value="YafQ_toxin"/>
    <property type="match status" value="1"/>
</dbReference>
<accession>M2BB64</accession>
<reference evidence="3" key="1">
    <citation type="submission" date="2012-01" db="EMBL/GenBank/DDBJ databases">
        <title>The Genome Sequence of Treponema denticola H1-T.</title>
        <authorList>
            <consortium name="The Broad Institute Genome Sequencing Platform"/>
            <person name="Earl A."/>
            <person name="Ward D."/>
            <person name="Feldgarden M."/>
            <person name="Gevers D."/>
            <person name="Blanton J.M."/>
            <person name="Fenno C.J."/>
            <person name="Baranova O.V."/>
            <person name="Mathney J."/>
            <person name="Dewhirst F.E."/>
            <person name="Izard J."/>
            <person name="Young S.K."/>
            <person name="Zeng Q."/>
            <person name="Gargeya S."/>
            <person name="Fitzgerald M."/>
            <person name="Haas B."/>
            <person name="Abouelleil A."/>
            <person name="Alvarado L."/>
            <person name="Arachchi H.M."/>
            <person name="Berlin A."/>
            <person name="Chapman S.B."/>
            <person name="Gearin G."/>
            <person name="Goldberg J."/>
            <person name="Griggs A."/>
            <person name="Gujja S."/>
            <person name="Hansen M."/>
            <person name="Heiman D."/>
            <person name="Howarth C."/>
            <person name="Larimer J."/>
            <person name="Lui A."/>
            <person name="MacDonald P.J.P."/>
            <person name="McCowen C."/>
            <person name="Montmayeur A."/>
            <person name="Murphy C."/>
            <person name="Neiman D."/>
            <person name="Pearson M."/>
            <person name="Priest M."/>
            <person name="Roberts A."/>
            <person name="Saif S."/>
            <person name="Shea T."/>
            <person name="Sisk P."/>
            <person name="Stolte C."/>
            <person name="Sykes S."/>
            <person name="Wortman J."/>
            <person name="Nusbaum C."/>
            <person name="Birren B."/>
        </authorList>
    </citation>
    <scope>NUCLEOTIDE SEQUENCE [LARGE SCALE GENOMIC DNA]</scope>
    <source>
        <strain evidence="3">H1-T</strain>
    </source>
</reference>
<dbReference type="EMBL" id="AGDW01000009">
    <property type="protein sequence ID" value="EMB32956.1"/>
    <property type="molecule type" value="Genomic_DNA"/>
</dbReference>
<dbReference type="SUPFAM" id="SSF143011">
    <property type="entry name" value="RelE-like"/>
    <property type="match status" value="1"/>
</dbReference>
<dbReference type="NCBIfam" id="TIGR02385">
    <property type="entry name" value="RelE_StbE"/>
    <property type="match status" value="1"/>
</dbReference>
<organism evidence="3">
    <name type="scientific">Treponema denticola H1-T</name>
    <dbReference type="NCBI Taxonomy" id="999431"/>
    <lineage>
        <taxon>Bacteria</taxon>
        <taxon>Pseudomonadati</taxon>
        <taxon>Spirochaetota</taxon>
        <taxon>Spirochaetia</taxon>
        <taxon>Spirochaetales</taxon>
        <taxon>Treponemataceae</taxon>
        <taxon>Treponema</taxon>
    </lineage>
</organism>
<dbReference type="GO" id="GO:0004521">
    <property type="term" value="F:RNA endonuclease activity"/>
    <property type="evidence" value="ECO:0007669"/>
    <property type="project" value="TreeGrafter"/>
</dbReference>
<name>M2BB64_TREDN</name>
<dbReference type="InterPro" id="IPR004386">
    <property type="entry name" value="Toxin_YafQ-like"/>
</dbReference>
<dbReference type="RefSeq" id="WP_002687374.1">
    <property type="nucleotide sequence ID" value="NZ_CM001794.1"/>
</dbReference>